<gene>
    <name evidence="2" type="ORF">SAMN03080614_102213</name>
</gene>
<name>A0A1I0AIK5_9FIRM</name>
<dbReference type="PANTHER" id="PTHR38659">
    <property type="entry name" value="METAL-DEPENDENT PHOSPHOHYDROLASE"/>
    <property type="match status" value="1"/>
</dbReference>
<dbReference type="SUPFAM" id="SSF109604">
    <property type="entry name" value="HD-domain/PDEase-like"/>
    <property type="match status" value="1"/>
</dbReference>
<accession>A0A1I0AIK5</accession>
<organism evidence="2 3">
    <name type="scientific">Anaerobranca gottschalkii DSM 13577</name>
    <dbReference type="NCBI Taxonomy" id="1120990"/>
    <lineage>
        <taxon>Bacteria</taxon>
        <taxon>Bacillati</taxon>
        <taxon>Bacillota</taxon>
        <taxon>Clostridia</taxon>
        <taxon>Eubacteriales</taxon>
        <taxon>Proteinivoracaceae</taxon>
        <taxon>Anaerobranca</taxon>
    </lineage>
</organism>
<proteinExistence type="predicted"/>
<dbReference type="RefSeq" id="WP_091350591.1">
    <property type="nucleotide sequence ID" value="NZ_FOIF01000022.1"/>
</dbReference>
<dbReference type="Pfam" id="PF01966">
    <property type="entry name" value="HD"/>
    <property type="match status" value="1"/>
</dbReference>
<dbReference type="SMART" id="SM00471">
    <property type="entry name" value="HDc"/>
    <property type="match status" value="1"/>
</dbReference>
<dbReference type="InterPro" id="IPR006674">
    <property type="entry name" value="HD_domain"/>
</dbReference>
<reference evidence="3" key="1">
    <citation type="submission" date="2016-10" db="EMBL/GenBank/DDBJ databases">
        <authorList>
            <person name="Varghese N."/>
            <person name="Submissions S."/>
        </authorList>
    </citation>
    <scope>NUCLEOTIDE SEQUENCE [LARGE SCALE GENOMIC DNA]</scope>
    <source>
        <strain evidence="3">DSM 13577</strain>
    </source>
</reference>
<evidence type="ECO:0000313" key="2">
    <source>
        <dbReference type="EMBL" id="SES94024.1"/>
    </source>
</evidence>
<dbReference type="OrthoDB" id="9801160at2"/>
<dbReference type="Gene3D" id="1.10.3210.10">
    <property type="entry name" value="Hypothetical protein af1432"/>
    <property type="match status" value="1"/>
</dbReference>
<keyword evidence="3" id="KW-1185">Reference proteome</keyword>
<dbReference type="Proteomes" id="UP000243819">
    <property type="component" value="Unassembled WGS sequence"/>
</dbReference>
<dbReference type="EMBL" id="FOIF01000022">
    <property type="protein sequence ID" value="SES94024.1"/>
    <property type="molecule type" value="Genomic_DNA"/>
</dbReference>
<dbReference type="InterPro" id="IPR003607">
    <property type="entry name" value="HD/PDEase_dom"/>
</dbReference>
<dbReference type="InterPro" id="IPR006675">
    <property type="entry name" value="HDIG_dom"/>
</dbReference>
<evidence type="ECO:0000259" key="1">
    <source>
        <dbReference type="SMART" id="SM00471"/>
    </source>
</evidence>
<dbReference type="NCBIfam" id="TIGR00277">
    <property type="entry name" value="HDIG"/>
    <property type="match status" value="1"/>
</dbReference>
<feature type="domain" description="HD/PDEase" evidence="1">
    <location>
        <begin position="15"/>
        <end position="123"/>
    </location>
</feature>
<dbReference type="STRING" id="1120990.SAMN03080614_102213"/>
<protein>
    <submittedName>
        <fullName evidence="2">HDIG domain-containing protein</fullName>
    </submittedName>
</protein>
<dbReference type="AlphaFoldDB" id="A0A1I0AIK5"/>
<sequence length="183" mass="20600">MDRDQGIQLINQYVKNKNLIKHMLATEFVLAQVAKVLGENEEKWGLAGLLHDIDYDLTHNEPHKHSIIGAEILESHGVDPDIVYAVKVHNEIHGFPRKSNLDKALYSADPLTGLIVASALIHPDKKLNSIDTGFVLNRFAEKHFAKGANREQILSCKEFGFSLEEFIQIGLKGMQEKHRELGL</sequence>
<dbReference type="PANTHER" id="PTHR38659:SF1">
    <property type="entry name" value="METAL DEPENDENT PHOSPHOHYDROLASE"/>
    <property type="match status" value="1"/>
</dbReference>
<evidence type="ECO:0000313" key="3">
    <source>
        <dbReference type="Proteomes" id="UP000243819"/>
    </source>
</evidence>